<protein>
    <submittedName>
        <fullName evidence="1">Uncharacterized protein</fullName>
    </submittedName>
</protein>
<dbReference type="Proteomes" id="UP000189670">
    <property type="component" value="Unassembled WGS sequence"/>
</dbReference>
<proteinExistence type="predicted"/>
<reference evidence="2" key="1">
    <citation type="submission" date="2012-11" db="EMBL/GenBank/DDBJ databases">
        <authorList>
            <person name="Lucero-Rivera Y.E."/>
            <person name="Tovar-Ramirez D."/>
        </authorList>
    </citation>
    <scope>NUCLEOTIDE SEQUENCE [LARGE SCALE GENOMIC DNA]</scope>
    <source>
        <strain evidence="2">Araruama</strain>
    </source>
</reference>
<organism evidence="1 2">
    <name type="scientific">Candidatus Magnetoglobus multicellularis str. Araruama</name>
    <dbReference type="NCBI Taxonomy" id="890399"/>
    <lineage>
        <taxon>Bacteria</taxon>
        <taxon>Pseudomonadati</taxon>
        <taxon>Thermodesulfobacteriota</taxon>
        <taxon>Desulfobacteria</taxon>
        <taxon>Desulfobacterales</taxon>
        <taxon>Desulfobacteraceae</taxon>
        <taxon>Candidatus Magnetoglobus</taxon>
    </lineage>
</organism>
<accession>A0A1V1P671</accession>
<evidence type="ECO:0000313" key="2">
    <source>
        <dbReference type="Proteomes" id="UP000189670"/>
    </source>
</evidence>
<dbReference type="EMBL" id="ATBP01000460">
    <property type="protein sequence ID" value="ETR70235.1"/>
    <property type="molecule type" value="Genomic_DNA"/>
</dbReference>
<comment type="caution">
    <text evidence="1">The sequence shown here is derived from an EMBL/GenBank/DDBJ whole genome shotgun (WGS) entry which is preliminary data.</text>
</comment>
<sequence>MLRLSSTLRIINEELNRYNKHSSKFSKKRFAFFINRAWLLSHGIAQSLKNNDENELSRLLWTPDGKTYKKIEVVTIGVSKKVVQGVFCSFVFRLRSIKKTAALPSGQPLTWSCVFPLKPDTEIPVEGFLLLPQRQKFQPGIFLEGKSINLHNIIVTMEKTGIARISFDEKSKVTMGSVFKKWDSFKIWNWKDAYKRYQEYNPGPLDLEIEMQEEIILDQWKIVDESENDDYIIFKIKNNIDNENGLMFETLVSKGIEGETLLNELNKLKQNPTNPPLYGTIHYERCRMILQPLSLFMPDGMKHLMVSNKKVDSSALLRTLNF</sequence>
<gene>
    <name evidence="1" type="ORF">OMM_03388</name>
</gene>
<dbReference type="AlphaFoldDB" id="A0A1V1P671"/>
<evidence type="ECO:0000313" key="1">
    <source>
        <dbReference type="EMBL" id="ETR70235.1"/>
    </source>
</evidence>
<name>A0A1V1P671_9BACT</name>